<keyword evidence="3" id="KW-0136">Cellulose degradation</keyword>
<evidence type="ECO:0000256" key="6">
    <source>
        <dbReference type="ARBA" id="ARBA00023326"/>
    </source>
</evidence>
<proteinExistence type="inferred from homology"/>
<dbReference type="AlphaFoldDB" id="A0A8J7KZH1"/>
<dbReference type="InterPro" id="IPR050386">
    <property type="entry name" value="Glycosyl_hydrolase_5"/>
</dbReference>
<dbReference type="GO" id="GO:0009986">
    <property type="term" value="C:cell surface"/>
    <property type="evidence" value="ECO:0007669"/>
    <property type="project" value="TreeGrafter"/>
</dbReference>
<protein>
    <submittedName>
        <fullName evidence="9">Glycoside hydrolase family 5 protein</fullName>
    </submittedName>
</protein>
<comment type="caution">
    <text evidence="9">The sequence shown here is derived from an EMBL/GenBank/DDBJ whole genome shotgun (WGS) entry which is preliminary data.</text>
</comment>
<keyword evidence="2 7" id="KW-0378">Hydrolase</keyword>
<dbReference type="SUPFAM" id="SSF51445">
    <property type="entry name" value="(Trans)glycosidases"/>
    <property type="match status" value="1"/>
</dbReference>
<dbReference type="Gene3D" id="3.20.20.80">
    <property type="entry name" value="Glycosidases"/>
    <property type="match status" value="1"/>
</dbReference>
<evidence type="ECO:0000256" key="7">
    <source>
        <dbReference type="RuleBase" id="RU361153"/>
    </source>
</evidence>
<name>A0A8J7KZH1_9FIRM</name>
<dbReference type="GO" id="GO:0030245">
    <property type="term" value="P:cellulose catabolic process"/>
    <property type="evidence" value="ECO:0007669"/>
    <property type="project" value="UniProtKB-KW"/>
</dbReference>
<dbReference type="RefSeq" id="WP_197660406.1">
    <property type="nucleotide sequence ID" value="NZ_JAEAGR010000003.1"/>
</dbReference>
<evidence type="ECO:0000313" key="10">
    <source>
        <dbReference type="Proteomes" id="UP000623269"/>
    </source>
</evidence>
<keyword evidence="6" id="KW-0624">Polysaccharide degradation</keyword>
<dbReference type="PANTHER" id="PTHR31297:SF41">
    <property type="entry name" value="ENDOGLUCANASE, PUTATIVE (AFU_ORTHOLOGUE AFUA_5G01830)-RELATED"/>
    <property type="match status" value="1"/>
</dbReference>
<keyword evidence="5 7" id="KW-0326">Glycosidase</keyword>
<evidence type="ECO:0000256" key="2">
    <source>
        <dbReference type="ARBA" id="ARBA00022801"/>
    </source>
</evidence>
<evidence type="ECO:0000259" key="8">
    <source>
        <dbReference type="Pfam" id="PF00150"/>
    </source>
</evidence>
<dbReference type="Proteomes" id="UP000623269">
    <property type="component" value="Unassembled WGS sequence"/>
</dbReference>
<dbReference type="GO" id="GO:0005576">
    <property type="term" value="C:extracellular region"/>
    <property type="evidence" value="ECO:0007669"/>
    <property type="project" value="TreeGrafter"/>
</dbReference>
<reference evidence="9" key="1">
    <citation type="submission" date="2020-12" db="EMBL/GenBank/DDBJ databases">
        <title>M. sibirica DSM 26468T genome.</title>
        <authorList>
            <person name="Thieme N."/>
            <person name="Rettenmaier R."/>
            <person name="Zverlov V."/>
            <person name="Liebl W."/>
        </authorList>
    </citation>
    <scope>NUCLEOTIDE SEQUENCE</scope>
    <source>
        <strain evidence="9">DSM 26468</strain>
    </source>
</reference>
<evidence type="ECO:0000256" key="4">
    <source>
        <dbReference type="ARBA" id="ARBA00023277"/>
    </source>
</evidence>
<dbReference type="InterPro" id="IPR017853">
    <property type="entry name" value="GH"/>
</dbReference>
<feature type="domain" description="Glycoside hydrolase family 5" evidence="8">
    <location>
        <begin position="27"/>
        <end position="321"/>
    </location>
</feature>
<comment type="similarity">
    <text evidence="1 7">Belongs to the glycosyl hydrolase 5 (cellulase A) family.</text>
</comment>
<keyword evidence="10" id="KW-1185">Reference proteome</keyword>
<dbReference type="Pfam" id="PF00150">
    <property type="entry name" value="Cellulase"/>
    <property type="match status" value="1"/>
</dbReference>
<accession>A0A8J7KZH1</accession>
<evidence type="ECO:0000256" key="5">
    <source>
        <dbReference type="ARBA" id="ARBA00023295"/>
    </source>
</evidence>
<keyword evidence="4" id="KW-0119">Carbohydrate metabolism</keyword>
<evidence type="ECO:0000256" key="1">
    <source>
        <dbReference type="ARBA" id="ARBA00005641"/>
    </source>
</evidence>
<dbReference type="EMBL" id="JAEAGR010000003">
    <property type="protein sequence ID" value="MBH1940188.1"/>
    <property type="molecule type" value="Genomic_DNA"/>
</dbReference>
<evidence type="ECO:0000313" key="9">
    <source>
        <dbReference type="EMBL" id="MBH1940188.1"/>
    </source>
</evidence>
<dbReference type="InterPro" id="IPR001547">
    <property type="entry name" value="Glyco_hydro_5"/>
</dbReference>
<organism evidence="9 10">
    <name type="scientific">Mobilitalea sibirica</name>
    <dbReference type="NCBI Taxonomy" id="1462919"/>
    <lineage>
        <taxon>Bacteria</taxon>
        <taxon>Bacillati</taxon>
        <taxon>Bacillota</taxon>
        <taxon>Clostridia</taxon>
        <taxon>Lachnospirales</taxon>
        <taxon>Lachnospiraceae</taxon>
        <taxon>Mobilitalea</taxon>
    </lineage>
</organism>
<dbReference type="PANTHER" id="PTHR31297">
    <property type="entry name" value="GLUCAN ENDO-1,6-BETA-GLUCOSIDASE B"/>
    <property type="match status" value="1"/>
</dbReference>
<sequence>MKTFDGFMAGVNLGGWISQFREANKEHFTTFIVEKDIKQIASWGMDHVRLPIDYMVIEDDDNPFQYKEEGFAYVDQCIEWCEDNNLNIILDLHRAAGYAFHSLKENRLFEDEVLQQRYISLWQAFAKRYKDKGRHVVFELLNEIVEPNSDRWNALSKRAVEGIREIDQNRVIIIGGNFYNSVFTLNELNPIEDNNLVYTFHFYEPHIFTHQRASWEPLLKDLEFVVPYPSGKDTYKKYLEKSEEFKKRYGFTFKELVDKEYLRSLLQPALEFAKERDVMLYCGEYGVIENVPMEYNLNWHRDMCDLLLDNQIGRAVWSYKQMDFPMVDTHSIVRNEELVKIVSKR</sequence>
<gene>
    <name evidence="9" type="ORF">I5677_04670</name>
</gene>
<dbReference type="GO" id="GO:0008422">
    <property type="term" value="F:beta-glucosidase activity"/>
    <property type="evidence" value="ECO:0007669"/>
    <property type="project" value="TreeGrafter"/>
</dbReference>
<evidence type="ECO:0000256" key="3">
    <source>
        <dbReference type="ARBA" id="ARBA00023001"/>
    </source>
</evidence>